<sequence>MKRILFLLPFFLCAQFSFAQSRFIRKLFLEKDSSKRSSLLPLPLVAYAQETGLEIGFAALYSFYADTSNHNTKVSNLYFPVSYTFKNQSRISLKTDYWLSGNTYHLTGDIGYSNFPFNFYGIGNNTSAANKDLLVQKRFHLIAGAEKAVFNHVFLGLNLDYEQDAFKDEQPGGIFSTTAIPGKQGGGNLFYGPSLIFDNRNTNTYTLNGLYVNVNGGLISKINRSNYNGGYFNFDFRQFNSLTKKLVLAFNGSYEFTTGSNTPFYLLQTLGNDQLMRGYYGGRFRDRNILALQSELRYRLSDRIAMVVFGGTGTVYNTSFSFNDLKPNYGGGLRYFFDVEKGISIRADYGVGEKPAGEKRQSGFYLSLGEAF</sequence>
<evidence type="ECO:0000313" key="2">
    <source>
        <dbReference type="EMBL" id="MVN21156.1"/>
    </source>
</evidence>
<organism evidence="2 3">
    <name type="scientific">Mucilaginibacter arboris</name>
    <dbReference type="NCBI Taxonomy" id="2682090"/>
    <lineage>
        <taxon>Bacteria</taxon>
        <taxon>Pseudomonadati</taxon>
        <taxon>Bacteroidota</taxon>
        <taxon>Sphingobacteriia</taxon>
        <taxon>Sphingobacteriales</taxon>
        <taxon>Sphingobacteriaceae</taxon>
        <taxon>Mucilaginibacter</taxon>
    </lineage>
</organism>
<proteinExistence type="predicted"/>
<comment type="caution">
    <text evidence="2">The sequence shown here is derived from an EMBL/GenBank/DDBJ whole genome shotgun (WGS) entry which is preliminary data.</text>
</comment>
<dbReference type="Gene3D" id="2.40.160.50">
    <property type="entry name" value="membrane protein fhac: a member of the omp85/tpsb transporter family"/>
    <property type="match status" value="1"/>
</dbReference>
<evidence type="ECO:0008006" key="4">
    <source>
        <dbReference type="Google" id="ProtNLM"/>
    </source>
</evidence>
<keyword evidence="3" id="KW-1185">Reference proteome</keyword>
<evidence type="ECO:0000313" key="3">
    <source>
        <dbReference type="Proteomes" id="UP000462014"/>
    </source>
</evidence>
<dbReference type="EMBL" id="WPIK01000005">
    <property type="protein sequence ID" value="MVN21156.1"/>
    <property type="molecule type" value="Genomic_DNA"/>
</dbReference>
<feature type="signal peptide" evidence="1">
    <location>
        <begin position="1"/>
        <end position="19"/>
    </location>
</feature>
<evidence type="ECO:0000256" key="1">
    <source>
        <dbReference type="SAM" id="SignalP"/>
    </source>
</evidence>
<dbReference type="Proteomes" id="UP000462014">
    <property type="component" value="Unassembled WGS sequence"/>
</dbReference>
<dbReference type="AlphaFoldDB" id="A0A7K1SUZ8"/>
<keyword evidence="1" id="KW-0732">Signal</keyword>
<feature type="chain" id="PRO_5029792110" description="Polymerase" evidence="1">
    <location>
        <begin position="20"/>
        <end position="372"/>
    </location>
</feature>
<protein>
    <recommendedName>
        <fullName evidence="4">Polymerase</fullName>
    </recommendedName>
</protein>
<gene>
    <name evidence="2" type="ORF">GO621_06370</name>
</gene>
<accession>A0A7K1SUZ8</accession>
<dbReference type="RefSeq" id="WP_157565282.1">
    <property type="nucleotide sequence ID" value="NZ_WPIK01000005.1"/>
</dbReference>
<name>A0A7K1SUZ8_9SPHI</name>
<reference evidence="2 3" key="1">
    <citation type="submission" date="2019-12" db="EMBL/GenBank/DDBJ databases">
        <title>Mucilaginibacter sp. HMF7410 genome sequencing and assembly.</title>
        <authorList>
            <person name="Kang H."/>
            <person name="Cha I."/>
            <person name="Kim H."/>
            <person name="Joh K."/>
        </authorList>
    </citation>
    <scope>NUCLEOTIDE SEQUENCE [LARGE SCALE GENOMIC DNA]</scope>
    <source>
        <strain evidence="2 3">HMF7410</strain>
    </source>
</reference>